<evidence type="ECO:0000256" key="1">
    <source>
        <dbReference type="ARBA" id="ARBA00022481"/>
    </source>
</evidence>
<dbReference type="GO" id="GO:0015628">
    <property type="term" value="P:protein secretion by the type II secretion system"/>
    <property type="evidence" value="ECO:0007669"/>
    <property type="project" value="InterPro"/>
</dbReference>
<dbReference type="NCBIfam" id="TIGR02532">
    <property type="entry name" value="IV_pilin_GFxxxE"/>
    <property type="match status" value="1"/>
</dbReference>
<gene>
    <name evidence="3" type="ORF">SAMN05216334_10222</name>
</gene>
<dbReference type="Gene3D" id="3.30.700.10">
    <property type="entry name" value="Glycoprotein, Type 4 Pilin"/>
    <property type="match status" value="1"/>
</dbReference>
<keyword evidence="2" id="KW-1133">Transmembrane helix</keyword>
<name>A0A1H5S7F7_9PROT</name>
<evidence type="ECO:0000313" key="4">
    <source>
        <dbReference type="Proteomes" id="UP000236753"/>
    </source>
</evidence>
<dbReference type="Proteomes" id="UP000236753">
    <property type="component" value="Unassembled WGS sequence"/>
</dbReference>
<dbReference type="SUPFAM" id="SSF54523">
    <property type="entry name" value="Pili subunits"/>
    <property type="match status" value="1"/>
</dbReference>
<evidence type="ECO:0000313" key="3">
    <source>
        <dbReference type="EMBL" id="SEF45701.1"/>
    </source>
</evidence>
<keyword evidence="2" id="KW-0812">Transmembrane</keyword>
<evidence type="ECO:0000256" key="2">
    <source>
        <dbReference type="SAM" id="Phobius"/>
    </source>
</evidence>
<proteinExistence type="predicted"/>
<dbReference type="PANTHER" id="PTHR30093:SF47">
    <property type="entry name" value="TYPE IV PILUS NON-CORE MINOR PILIN PILE"/>
    <property type="match status" value="1"/>
</dbReference>
<dbReference type="InterPro" id="IPR000983">
    <property type="entry name" value="Bac_GSPG_pilin"/>
</dbReference>
<dbReference type="PROSITE" id="PS00409">
    <property type="entry name" value="PROKAR_NTER_METHYL"/>
    <property type="match status" value="1"/>
</dbReference>
<keyword evidence="1" id="KW-0488">Methylation</keyword>
<dbReference type="Pfam" id="PF07963">
    <property type="entry name" value="N_methyl"/>
    <property type="match status" value="1"/>
</dbReference>
<feature type="transmembrane region" description="Helical" evidence="2">
    <location>
        <begin position="12"/>
        <end position="34"/>
    </location>
</feature>
<accession>A0A1H5S7F7</accession>
<dbReference type="EMBL" id="FNUX01000002">
    <property type="protein sequence ID" value="SEF45701.1"/>
    <property type="molecule type" value="Genomic_DNA"/>
</dbReference>
<dbReference type="InterPro" id="IPR045584">
    <property type="entry name" value="Pilin-like"/>
</dbReference>
<protein>
    <submittedName>
        <fullName evidence="3">Type II secretion system protein G (GspG)</fullName>
    </submittedName>
</protein>
<keyword evidence="2" id="KW-0472">Membrane</keyword>
<reference evidence="3 4" key="1">
    <citation type="submission" date="2016-10" db="EMBL/GenBank/DDBJ databases">
        <authorList>
            <person name="de Groot N.N."/>
        </authorList>
    </citation>
    <scope>NUCLEOTIDE SEQUENCE [LARGE SCALE GENOMIC DNA]</scope>
    <source>
        <strain evidence="3 4">Nm13</strain>
    </source>
</reference>
<organism evidence="3 4">
    <name type="scientific">Nitrosomonas ureae</name>
    <dbReference type="NCBI Taxonomy" id="44577"/>
    <lineage>
        <taxon>Bacteria</taxon>
        <taxon>Pseudomonadati</taxon>
        <taxon>Pseudomonadota</taxon>
        <taxon>Betaproteobacteria</taxon>
        <taxon>Nitrosomonadales</taxon>
        <taxon>Nitrosomonadaceae</taxon>
        <taxon>Nitrosomonas</taxon>
    </lineage>
</organism>
<dbReference type="PANTHER" id="PTHR30093">
    <property type="entry name" value="GENERAL SECRETION PATHWAY PROTEIN G"/>
    <property type="match status" value="1"/>
</dbReference>
<dbReference type="InterPro" id="IPR012902">
    <property type="entry name" value="N_methyl_site"/>
</dbReference>
<dbReference type="GO" id="GO:0015627">
    <property type="term" value="C:type II protein secretion system complex"/>
    <property type="evidence" value="ECO:0007669"/>
    <property type="project" value="InterPro"/>
</dbReference>
<dbReference type="AlphaFoldDB" id="A0A1H5S7F7"/>
<sequence>MVTDRMPGNLRWRGFTLIELLVVMAIVATLLSLVAPRYFSSLDKAKEAVLRQDLVIMRSAIDQFYSDTGKYPIDLEELVDKHYLRRVPLDPFTESDKTWIVMPPKNESESGVYDVHSGYTGQAEDGTYYEEW</sequence>
<dbReference type="PRINTS" id="PR00813">
    <property type="entry name" value="BCTERIALGSPG"/>
</dbReference>
<dbReference type="OrthoDB" id="9795612at2"/>